<keyword evidence="3" id="KW-1185">Reference proteome</keyword>
<evidence type="ECO:0000256" key="1">
    <source>
        <dbReference type="SAM" id="SignalP"/>
    </source>
</evidence>
<evidence type="ECO:0000313" key="2">
    <source>
        <dbReference type="EMBL" id="KAL1263738.1"/>
    </source>
</evidence>
<evidence type="ECO:0000313" key="3">
    <source>
        <dbReference type="Proteomes" id="UP001558613"/>
    </source>
</evidence>
<dbReference type="EMBL" id="JAYMGO010000013">
    <property type="protein sequence ID" value="KAL1263738.1"/>
    <property type="molecule type" value="Genomic_DNA"/>
</dbReference>
<dbReference type="Proteomes" id="UP001558613">
    <property type="component" value="Unassembled WGS sequence"/>
</dbReference>
<feature type="chain" id="PRO_5045554836" description="Secreted protein" evidence="1">
    <location>
        <begin position="19"/>
        <end position="83"/>
    </location>
</feature>
<proteinExistence type="predicted"/>
<name>A0ABR3MF72_9TELE</name>
<organism evidence="2 3">
    <name type="scientific">Cirrhinus molitorella</name>
    <name type="common">mud carp</name>
    <dbReference type="NCBI Taxonomy" id="172907"/>
    <lineage>
        <taxon>Eukaryota</taxon>
        <taxon>Metazoa</taxon>
        <taxon>Chordata</taxon>
        <taxon>Craniata</taxon>
        <taxon>Vertebrata</taxon>
        <taxon>Euteleostomi</taxon>
        <taxon>Actinopterygii</taxon>
        <taxon>Neopterygii</taxon>
        <taxon>Teleostei</taxon>
        <taxon>Ostariophysi</taxon>
        <taxon>Cypriniformes</taxon>
        <taxon>Cyprinidae</taxon>
        <taxon>Labeoninae</taxon>
        <taxon>Labeonini</taxon>
        <taxon>Cirrhinus</taxon>
    </lineage>
</organism>
<accession>A0ABR3MF72</accession>
<keyword evidence="1" id="KW-0732">Signal</keyword>
<sequence>MRLIIGVMGRLIVSSCDADVALGSVRSAPLIQRAGCEESHSSTSWILTQRGPTSNTSLSSVLLCADLRIVDQRITGAQREPDN</sequence>
<evidence type="ECO:0008006" key="4">
    <source>
        <dbReference type="Google" id="ProtNLM"/>
    </source>
</evidence>
<protein>
    <recommendedName>
        <fullName evidence="4">Secreted protein</fullName>
    </recommendedName>
</protein>
<reference evidence="2 3" key="1">
    <citation type="submission" date="2023-09" db="EMBL/GenBank/DDBJ databases">
        <authorList>
            <person name="Wang M."/>
        </authorList>
    </citation>
    <scope>NUCLEOTIDE SEQUENCE [LARGE SCALE GENOMIC DNA]</scope>
    <source>
        <strain evidence="2">GT-2023</strain>
        <tissue evidence="2">Liver</tissue>
    </source>
</reference>
<comment type="caution">
    <text evidence="2">The sequence shown here is derived from an EMBL/GenBank/DDBJ whole genome shotgun (WGS) entry which is preliminary data.</text>
</comment>
<feature type="signal peptide" evidence="1">
    <location>
        <begin position="1"/>
        <end position="18"/>
    </location>
</feature>
<gene>
    <name evidence="2" type="ORF">QQF64_006477</name>
</gene>